<feature type="domain" description="GIY-YIG" evidence="2">
    <location>
        <begin position="1"/>
        <end position="77"/>
    </location>
</feature>
<dbReference type="STRING" id="316055.RPE_0442"/>
<dbReference type="OrthoDB" id="7159537at2"/>
<sequence>MWYVYIIRSVSFPDQVYTGATADPKQRIADHNAGKSPHTSKFTPWKLCWYCAFPDKFKALEFERYLKSHSGRAFANKRLCPPSSLLRISFA</sequence>
<dbReference type="CDD" id="cd10449">
    <property type="entry name" value="GIY-YIG_SLX1_like"/>
    <property type="match status" value="1"/>
</dbReference>
<organism evidence="3">
    <name type="scientific">Rhodopseudomonas palustris (strain BisA53)</name>
    <dbReference type="NCBI Taxonomy" id="316055"/>
    <lineage>
        <taxon>Bacteria</taxon>
        <taxon>Pseudomonadati</taxon>
        <taxon>Pseudomonadota</taxon>
        <taxon>Alphaproteobacteria</taxon>
        <taxon>Hyphomicrobiales</taxon>
        <taxon>Nitrobacteraceae</taxon>
        <taxon>Rhodopseudomonas</taxon>
    </lineage>
</organism>
<dbReference type="PANTHER" id="PTHR34477:SF1">
    <property type="entry name" value="UPF0213 PROTEIN YHBQ"/>
    <property type="match status" value="1"/>
</dbReference>
<accession>Q07UI3</accession>
<proteinExistence type="inferred from homology"/>
<dbReference type="InterPro" id="IPR000305">
    <property type="entry name" value="GIY-YIG_endonuc"/>
</dbReference>
<comment type="similarity">
    <text evidence="1">Belongs to the UPF0213 family.</text>
</comment>
<dbReference type="eggNOG" id="COG2827">
    <property type="taxonomic scope" value="Bacteria"/>
</dbReference>
<dbReference type="PANTHER" id="PTHR34477">
    <property type="entry name" value="UPF0213 PROTEIN YHBQ"/>
    <property type="match status" value="1"/>
</dbReference>
<evidence type="ECO:0000259" key="2">
    <source>
        <dbReference type="PROSITE" id="PS50164"/>
    </source>
</evidence>
<evidence type="ECO:0000313" key="3">
    <source>
        <dbReference type="EMBL" id="ABJ04401.1"/>
    </source>
</evidence>
<dbReference type="KEGG" id="rpe:RPE_0442"/>
<dbReference type="InterPro" id="IPR035901">
    <property type="entry name" value="GIY-YIG_endonuc_sf"/>
</dbReference>
<dbReference type="SUPFAM" id="SSF82771">
    <property type="entry name" value="GIY-YIG endonuclease"/>
    <property type="match status" value="1"/>
</dbReference>
<reference evidence="3" key="1">
    <citation type="submission" date="2006-09" db="EMBL/GenBank/DDBJ databases">
        <title>Complete sequence of Rhodopseudomonas palustris BisA53.</title>
        <authorList>
            <consortium name="US DOE Joint Genome Institute"/>
            <person name="Copeland A."/>
            <person name="Lucas S."/>
            <person name="Lapidus A."/>
            <person name="Barry K."/>
            <person name="Detter J.C."/>
            <person name="Glavina del Rio T."/>
            <person name="Hammon N."/>
            <person name="Israni S."/>
            <person name="Dalin E."/>
            <person name="Tice H."/>
            <person name="Pitluck S."/>
            <person name="Chain P."/>
            <person name="Malfatti S."/>
            <person name="Shin M."/>
            <person name="Vergez L."/>
            <person name="Schmutz J."/>
            <person name="Larimer F."/>
            <person name="Land M."/>
            <person name="Hauser L."/>
            <person name="Pelletier D.A."/>
            <person name="Kyrpides N."/>
            <person name="Kim E."/>
            <person name="Harwood C.S."/>
            <person name="Oda Y."/>
            <person name="Richardson P."/>
        </authorList>
    </citation>
    <scope>NUCLEOTIDE SEQUENCE [LARGE SCALE GENOMIC DNA]</scope>
    <source>
        <strain evidence="3">BisA53</strain>
    </source>
</reference>
<dbReference type="Pfam" id="PF01541">
    <property type="entry name" value="GIY-YIG"/>
    <property type="match status" value="1"/>
</dbReference>
<dbReference type="EMBL" id="CP000463">
    <property type="protein sequence ID" value="ABJ04401.1"/>
    <property type="molecule type" value="Genomic_DNA"/>
</dbReference>
<dbReference type="HOGENOM" id="CLU_135650_6_3_5"/>
<dbReference type="PROSITE" id="PS50164">
    <property type="entry name" value="GIY_YIG"/>
    <property type="match status" value="1"/>
</dbReference>
<gene>
    <name evidence="3" type="ordered locus">RPE_0442</name>
</gene>
<dbReference type="AlphaFoldDB" id="Q07UI3"/>
<dbReference type="Gene3D" id="3.40.1440.10">
    <property type="entry name" value="GIY-YIG endonuclease"/>
    <property type="match status" value="1"/>
</dbReference>
<dbReference type="InterPro" id="IPR050190">
    <property type="entry name" value="UPF0213_domain"/>
</dbReference>
<protein>
    <submittedName>
        <fullName evidence="3">Excinuclease ABC, C subunit domain protein</fullName>
    </submittedName>
</protein>
<evidence type="ECO:0000256" key="1">
    <source>
        <dbReference type="ARBA" id="ARBA00007435"/>
    </source>
</evidence>
<name>Q07UI3_RHOP5</name>